<dbReference type="InterPro" id="IPR014942">
    <property type="entry name" value="AbiEii"/>
</dbReference>
<dbReference type="EMBL" id="LAZR01000110">
    <property type="protein sequence ID" value="KKN90497.1"/>
    <property type="molecule type" value="Genomic_DNA"/>
</dbReference>
<organism evidence="1">
    <name type="scientific">marine sediment metagenome</name>
    <dbReference type="NCBI Taxonomy" id="412755"/>
    <lineage>
        <taxon>unclassified sequences</taxon>
        <taxon>metagenomes</taxon>
        <taxon>ecological metagenomes</taxon>
    </lineage>
</organism>
<evidence type="ECO:0008006" key="2">
    <source>
        <dbReference type="Google" id="ProtNLM"/>
    </source>
</evidence>
<protein>
    <recommendedName>
        <fullName evidence="2">Nucleotidyl transferase AbiEii/AbiGii toxin family protein</fullName>
    </recommendedName>
</protein>
<dbReference type="Gene3D" id="3.10.450.620">
    <property type="entry name" value="JHP933, nucleotidyltransferase-like core domain"/>
    <property type="match status" value="1"/>
</dbReference>
<gene>
    <name evidence="1" type="ORF">LCGC14_0228660</name>
</gene>
<dbReference type="Pfam" id="PF08843">
    <property type="entry name" value="AbiEii"/>
    <property type="match status" value="1"/>
</dbReference>
<evidence type="ECO:0000313" key="1">
    <source>
        <dbReference type="EMBL" id="KKN90497.1"/>
    </source>
</evidence>
<accession>A0A0F9USP2</accession>
<name>A0A0F9USP2_9ZZZZ</name>
<comment type="caution">
    <text evidence="1">The sequence shown here is derived from an EMBL/GenBank/DDBJ whole genome shotgun (WGS) entry which is preliminary data.</text>
</comment>
<dbReference type="AlphaFoldDB" id="A0A0F9USP2"/>
<proteinExistence type="predicted"/>
<sequence>MDLSKRGHLTPAEKTMISQTLQIFTLDGIAGSLGDMKGRIMFHGGTSISTIHGSPRWSEDLDFVVSPSMSNDLDAVREEVERQAAERIDEVTPGAKFELVDKGKARGKVREADPGTVMRWTGRWEHPSRIGVVKIKTEFYIAEPDITALYTTFDATGEAVGIETYHPIPAATLDTIWADKIMAMSARPAMKWRDVYDMGYVMDHMGQMSDDDLYKRLEVACASYRSSMTTICDGLQRDYLADLSSNYQTFKNDMQSWLPGMAFDKAEELGALEKYHEACVTQIDRARMMINARVAEPDDEDYACGF</sequence>
<reference evidence="1" key="1">
    <citation type="journal article" date="2015" name="Nature">
        <title>Complex archaea that bridge the gap between prokaryotes and eukaryotes.</title>
        <authorList>
            <person name="Spang A."/>
            <person name="Saw J.H."/>
            <person name="Jorgensen S.L."/>
            <person name="Zaremba-Niedzwiedzka K."/>
            <person name="Martijn J."/>
            <person name="Lind A.E."/>
            <person name="van Eijk R."/>
            <person name="Schleper C."/>
            <person name="Guy L."/>
            <person name="Ettema T.J."/>
        </authorList>
    </citation>
    <scope>NUCLEOTIDE SEQUENCE</scope>
</reference>